<organism evidence="9 10">
    <name type="scientific">Phaedon cochleariae</name>
    <name type="common">Mustard beetle</name>
    <dbReference type="NCBI Taxonomy" id="80249"/>
    <lineage>
        <taxon>Eukaryota</taxon>
        <taxon>Metazoa</taxon>
        <taxon>Ecdysozoa</taxon>
        <taxon>Arthropoda</taxon>
        <taxon>Hexapoda</taxon>
        <taxon>Insecta</taxon>
        <taxon>Pterygota</taxon>
        <taxon>Neoptera</taxon>
        <taxon>Endopterygota</taxon>
        <taxon>Coleoptera</taxon>
        <taxon>Polyphaga</taxon>
        <taxon>Cucujiformia</taxon>
        <taxon>Chrysomeloidea</taxon>
        <taxon>Chrysomelidae</taxon>
        <taxon>Chrysomelinae</taxon>
        <taxon>Chrysomelini</taxon>
        <taxon>Phaedon</taxon>
    </lineage>
</organism>
<reference evidence="9" key="2">
    <citation type="submission" date="2022-10" db="EMBL/GenBank/DDBJ databases">
        <authorList>
            <consortium name="ENA_rothamsted_submissions"/>
            <consortium name="culmorum"/>
            <person name="King R."/>
        </authorList>
    </citation>
    <scope>NUCLEOTIDE SEQUENCE</scope>
</reference>
<dbReference type="EMBL" id="OU896707">
    <property type="protein sequence ID" value="CAG9812827.1"/>
    <property type="molecule type" value="Genomic_DNA"/>
</dbReference>
<evidence type="ECO:0000313" key="9">
    <source>
        <dbReference type="EMBL" id="CAG9812827.1"/>
    </source>
</evidence>
<dbReference type="Proteomes" id="UP001153737">
    <property type="component" value="Chromosome 1"/>
</dbReference>
<reference evidence="9" key="1">
    <citation type="submission" date="2022-01" db="EMBL/GenBank/DDBJ databases">
        <authorList>
            <person name="King R."/>
        </authorList>
    </citation>
    <scope>NUCLEOTIDE SEQUENCE</scope>
</reference>
<keyword evidence="3" id="KW-0812">Transmembrane</keyword>
<evidence type="ECO:0000256" key="3">
    <source>
        <dbReference type="ARBA" id="ARBA00022692"/>
    </source>
</evidence>
<evidence type="ECO:0008006" key="11">
    <source>
        <dbReference type="Google" id="ProtNLM"/>
    </source>
</evidence>
<protein>
    <recommendedName>
        <fullName evidence="11">Odorant receptor</fullName>
    </recommendedName>
</protein>
<dbReference type="OrthoDB" id="6604226at2759"/>
<evidence type="ECO:0000313" key="10">
    <source>
        <dbReference type="Proteomes" id="UP001153737"/>
    </source>
</evidence>
<keyword evidence="7" id="KW-0675">Receptor</keyword>
<sequence length="227" mass="26104">MYSIMPIVIKTDLPIMFSYDLGQFWMAMYIFQVIGMVNAASNNSSLDILAVSLIGIGCAQIDILNEKLKKLFHNSMKKEFDGYIQDDQSVRDCVRHHIQIIRCTSQIENSELLPIDVSSKPRDIDKQMDKSKVCYDWPTKRVPDLMIADGVIFKKKEGGRLRSILAPEYQDAVYCGSSVYISEDMNDCYQFNDDPYQEHYLLRSSETPYILLYSHDDESDLPPSLLD</sequence>
<comment type="subcellular location">
    <subcellularLocation>
        <location evidence="1">Membrane</location>
        <topology evidence="1">Multi-pass membrane protein</topology>
    </subcellularLocation>
</comment>
<evidence type="ECO:0000256" key="7">
    <source>
        <dbReference type="ARBA" id="ARBA00023170"/>
    </source>
</evidence>
<keyword evidence="6" id="KW-0472">Membrane</keyword>
<dbReference type="GO" id="GO:0007165">
    <property type="term" value="P:signal transduction"/>
    <property type="evidence" value="ECO:0007669"/>
    <property type="project" value="UniProtKB-KW"/>
</dbReference>
<keyword evidence="8" id="KW-0807">Transducer</keyword>
<evidence type="ECO:0000256" key="1">
    <source>
        <dbReference type="ARBA" id="ARBA00004141"/>
    </source>
</evidence>
<accession>A0A9N9SCY9</accession>
<evidence type="ECO:0000256" key="2">
    <source>
        <dbReference type="ARBA" id="ARBA00022606"/>
    </source>
</evidence>
<keyword evidence="4" id="KW-0552">Olfaction</keyword>
<dbReference type="GO" id="GO:0004984">
    <property type="term" value="F:olfactory receptor activity"/>
    <property type="evidence" value="ECO:0007669"/>
    <property type="project" value="InterPro"/>
</dbReference>
<dbReference type="Pfam" id="PF02949">
    <property type="entry name" value="7tm_6"/>
    <property type="match status" value="1"/>
</dbReference>
<proteinExistence type="predicted"/>
<gene>
    <name evidence="9" type="ORF">PHAECO_LOCUS617</name>
</gene>
<evidence type="ECO:0000256" key="5">
    <source>
        <dbReference type="ARBA" id="ARBA00022989"/>
    </source>
</evidence>
<name>A0A9N9SCY9_PHACE</name>
<dbReference type="AlphaFoldDB" id="A0A9N9SCY9"/>
<evidence type="ECO:0000256" key="4">
    <source>
        <dbReference type="ARBA" id="ARBA00022725"/>
    </source>
</evidence>
<keyword evidence="10" id="KW-1185">Reference proteome</keyword>
<keyword evidence="2" id="KW-0716">Sensory transduction</keyword>
<dbReference type="GO" id="GO:0016020">
    <property type="term" value="C:membrane"/>
    <property type="evidence" value="ECO:0007669"/>
    <property type="project" value="UniProtKB-SubCell"/>
</dbReference>
<evidence type="ECO:0000256" key="8">
    <source>
        <dbReference type="ARBA" id="ARBA00023224"/>
    </source>
</evidence>
<evidence type="ECO:0000256" key="6">
    <source>
        <dbReference type="ARBA" id="ARBA00023136"/>
    </source>
</evidence>
<dbReference type="GO" id="GO:0005549">
    <property type="term" value="F:odorant binding"/>
    <property type="evidence" value="ECO:0007669"/>
    <property type="project" value="InterPro"/>
</dbReference>
<dbReference type="InterPro" id="IPR004117">
    <property type="entry name" value="7tm6_olfct_rcpt"/>
</dbReference>
<keyword evidence="5" id="KW-1133">Transmembrane helix</keyword>